<sequence>NPNFWARDLREDNYEILCPDGRRTDVHNWINCNLGQISSNVIVTANYKSENERTNIWRLLQYGQEYYSSDNDPVFQMFNSEFGQKDLIFNDDTESLSLIPWENQTYEAWLGQRFIQMIENLQVISNRYENGLYNNGIIIINQSISHYIIKWILTMIICIYHCLIYL</sequence>
<dbReference type="STRING" id="48269.A0A183LLC6"/>
<proteinExistence type="predicted"/>
<dbReference type="GO" id="GO:0005615">
    <property type="term" value="C:extracellular space"/>
    <property type="evidence" value="ECO:0007669"/>
    <property type="project" value="TreeGrafter"/>
</dbReference>
<dbReference type="GO" id="GO:0005886">
    <property type="term" value="C:plasma membrane"/>
    <property type="evidence" value="ECO:0007669"/>
    <property type="project" value="TreeGrafter"/>
</dbReference>
<feature type="non-terminal residue" evidence="1">
    <location>
        <position position="1"/>
    </location>
</feature>
<accession>A0A183LLC6</accession>
<dbReference type="EMBL" id="UZAI01001476">
    <property type="protein sequence ID" value="VDO62347.1"/>
    <property type="molecule type" value="Genomic_DNA"/>
</dbReference>
<keyword evidence="2" id="KW-1185">Reference proteome</keyword>
<evidence type="ECO:0000313" key="2">
    <source>
        <dbReference type="Proteomes" id="UP000277204"/>
    </source>
</evidence>
<dbReference type="PANTHER" id="PTHR11485:SF29">
    <property type="entry name" value="TRANSFERRIN 2"/>
    <property type="match status" value="1"/>
</dbReference>
<organism evidence="1 2">
    <name type="scientific">Schistosoma margrebowiei</name>
    <dbReference type="NCBI Taxonomy" id="48269"/>
    <lineage>
        <taxon>Eukaryota</taxon>
        <taxon>Metazoa</taxon>
        <taxon>Spiralia</taxon>
        <taxon>Lophotrochozoa</taxon>
        <taxon>Platyhelminthes</taxon>
        <taxon>Trematoda</taxon>
        <taxon>Digenea</taxon>
        <taxon>Strigeidida</taxon>
        <taxon>Schistosomatoidea</taxon>
        <taxon>Schistosomatidae</taxon>
        <taxon>Schistosoma</taxon>
    </lineage>
</organism>
<name>A0A183LLC6_9TREM</name>
<reference evidence="1 2" key="1">
    <citation type="submission" date="2018-11" db="EMBL/GenBank/DDBJ databases">
        <authorList>
            <consortium name="Pathogen Informatics"/>
        </authorList>
    </citation>
    <scope>NUCLEOTIDE SEQUENCE [LARGE SCALE GENOMIC DNA]</scope>
    <source>
        <strain evidence="1 2">Zambia</strain>
    </source>
</reference>
<dbReference type="Gene3D" id="3.40.190.10">
    <property type="entry name" value="Periplasmic binding protein-like II"/>
    <property type="match status" value="1"/>
</dbReference>
<dbReference type="GO" id="GO:0005769">
    <property type="term" value="C:early endosome"/>
    <property type="evidence" value="ECO:0007669"/>
    <property type="project" value="TreeGrafter"/>
</dbReference>
<protein>
    <submittedName>
        <fullName evidence="1">Uncharacterized protein</fullName>
    </submittedName>
</protein>
<gene>
    <name evidence="1" type="ORF">SMRZ_LOCUS4601</name>
</gene>
<dbReference type="AlphaFoldDB" id="A0A183LLC6"/>
<dbReference type="SUPFAM" id="SSF53850">
    <property type="entry name" value="Periplasmic binding protein-like II"/>
    <property type="match status" value="1"/>
</dbReference>
<evidence type="ECO:0000313" key="1">
    <source>
        <dbReference type="EMBL" id="VDO62347.1"/>
    </source>
</evidence>
<dbReference type="Pfam" id="PF00405">
    <property type="entry name" value="Transferrin"/>
    <property type="match status" value="1"/>
</dbReference>
<dbReference type="GO" id="GO:0006826">
    <property type="term" value="P:iron ion transport"/>
    <property type="evidence" value="ECO:0007669"/>
    <property type="project" value="TreeGrafter"/>
</dbReference>
<dbReference type="PROSITE" id="PS51408">
    <property type="entry name" value="TRANSFERRIN_LIKE_4"/>
    <property type="match status" value="1"/>
</dbReference>
<dbReference type="PRINTS" id="PR00422">
    <property type="entry name" value="TRANSFERRIN"/>
</dbReference>
<dbReference type="GO" id="GO:0055037">
    <property type="term" value="C:recycling endosome"/>
    <property type="evidence" value="ECO:0007669"/>
    <property type="project" value="TreeGrafter"/>
</dbReference>
<dbReference type="Proteomes" id="UP000277204">
    <property type="component" value="Unassembled WGS sequence"/>
</dbReference>
<dbReference type="PANTHER" id="PTHR11485">
    <property type="entry name" value="TRANSFERRIN"/>
    <property type="match status" value="1"/>
</dbReference>
<dbReference type="InterPro" id="IPR001156">
    <property type="entry name" value="Transferrin-like_dom"/>
</dbReference>